<reference evidence="3" key="1">
    <citation type="submission" date="2018-12" db="EMBL/GenBank/DDBJ databases">
        <title>Complete genome sequence of Roseovarius sp. MME-070.</title>
        <authorList>
            <person name="Nam Y.-D."/>
            <person name="Kang J."/>
            <person name="Chung W.-H."/>
            <person name="Park Y.S."/>
        </authorList>
    </citation>
    <scope>NUCLEOTIDE SEQUENCE [LARGE SCALE GENOMIC DNA]</scope>
    <source>
        <strain evidence="3">MME-070</strain>
    </source>
</reference>
<dbReference type="InterPro" id="IPR036938">
    <property type="entry name" value="PAP2/HPO_sf"/>
</dbReference>
<keyword evidence="3" id="KW-1185">Reference proteome</keyword>
<proteinExistence type="predicted"/>
<protein>
    <submittedName>
        <fullName evidence="2">Phosphatase PAP2 family protein</fullName>
    </submittedName>
</protein>
<dbReference type="Proteomes" id="UP000428330">
    <property type="component" value="Chromosome"/>
</dbReference>
<feature type="domain" description="Phosphatidic acid phosphatase type 2/haloperoxidase" evidence="1">
    <location>
        <begin position="151"/>
        <end position="256"/>
    </location>
</feature>
<dbReference type="EMBL" id="CP034348">
    <property type="protein sequence ID" value="QGX99993.1"/>
    <property type="molecule type" value="Genomic_DNA"/>
</dbReference>
<dbReference type="AlphaFoldDB" id="A0A6I6IVQ1"/>
<dbReference type="KEGG" id="rom:EI983_17645"/>
<sequence length="329" mass="35778">MAEDEGLVADARLAIHDALAGYWDPPAGNNSFDWEPDALDLDYLPSDRRIEVILPQILARFGIEQGSTDGVPHVTLKCDGAKICTIQKPSLSTLGTQMTWLRAYADLRADRAGEILLQAEEITSAFSAVRPFDLPKRRHTYEMLILVHEVTILLEQQIKHLMRSPRPVEFSDKVMPMIDTPPHSTYPSGHSTESFAIATALSQLEYGETPGESLAADRPTFHVAQRIAVNRTVAGVHYPVDSAAGAALGCAIGTAVAFIANGTPLRSFGFDPNAAPEADFNRAALEPVIKGRASSKSPDPLAILQKRWLKARGEWQRRDGRSGTTGTGS</sequence>
<evidence type="ECO:0000313" key="2">
    <source>
        <dbReference type="EMBL" id="QGX99993.1"/>
    </source>
</evidence>
<dbReference type="OrthoDB" id="9780507at2"/>
<evidence type="ECO:0000313" key="3">
    <source>
        <dbReference type="Proteomes" id="UP000428330"/>
    </source>
</evidence>
<name>A0A6I6IVQ1_9RHOB</name>
<dbReference type="SUPFAM" id="SSF48317">
    <property type="entry name" value="Acid phosphatase/Vanadium-dependent haloperoxidase"/>
    <property type="match status" value="1"/>
</dbReference>
<dbReference type="Pfam" id="PF01569">
    <property type="entry name" value="PAP2"/>
    <property type="match status" value="1"/>
</dbReference>
<gene>
    <name evidence="2" type="ORF">EI983_17645</name>
</gene>
<organism evidence="2 3">
    <name type="scientific">Roseovarius faecimaris</name>
    <dbReference type="NCBI Taxonomy" id="2494550"/>
    <lineage>
        <taxon>Bacteria</taxon>
        <taxon>Pseudomonadati</taxon>
        <taxon>Pseudomonadota</taxon>
        <taxon>Alphaproteobacteria</taxon>
        <taxon>Rhodobacterales</taxon>
        <taxon>Roseobacteraceae</taxon>
        <taxon>Roseovarius</taxon>
    </lineage>
</organism>
<accession>A0A6I6IVQ1</accession>
<dbReference type="InterPro" id="IPR000326">
    <property type="entry name" value="PAP2/HPO"/>
</dbReference>
<evidence type="ECO:0000259" key="1">
    <source>
        <dbReference type="Pfam" id="PF01569"/>
    </source>
</evidence>
<dbReference type="Gene3D" id="1.20.144.10">
    <property type="entry name" value="Phosphatidic acid phosphatase type 2/haloperoxidase"/>
    <property type="match status" value="1"/>
</dbReference>